<proteinExistence type="predicted"/>
<feature type="region of interest" description="Disordered" evidence="1">
    <location>
        <begin position="18"/>
        <end position="59"/>
    </location>
</feature>
<protein>
    <submittedName>
        <fullName evidence="2">Uncharacterized protein</fullName>
    </submittedName>
</protein>
<evidence type="ECO:0000313" key="3">
    <source>
        <dbReference type="Proteomes" id="UP001153269"/>
    </source>
</evidence>
<accession>A0A9N7YUQ2</accession>
<dbReference type="EMBL" id="CADEAL010002224">
    <property type="protein sequence ID" value="CAB1439023.1"/>
    <property type="molecule type" value="Genomic_DNA"/>
</dbReference>
<dbReference type="AlphaFoldDB" id="A0A9N7YUQ2"/>
<reference evidence="2" key="1">
    <citation type="submission" date="2020-03" db="EMBL/GenBank/DDBJ databases">
        <authorList>
            <person name="Weist P."/>
        </authorList>
    </citation>
    <scope>NUCLEOTIDE SEQUENCE</scope>
</reference>
<name>A0A9N7YUQ2_PLEPL</name>
<keyword evidence="3" id="KW-1185">Reference proteome</keyword>
<feature type="non-terminal residue" evidence="2">
    <location>
        <position position="177"/>
    </location>
</feature>
<sequence>GTEKMDWWVQFPTFQSGTGPVTRHQSSKLSSDPINQTNEQSVASNATSLPPHSPPASTTLLEPPVGPFIKEAHTSLHIGPNLDFYHVGPLLVSDGLNDSIYPIKYRRQRWYAWNGIGLRQRGAELVEECDISLWKKPGRGAPPSDLCPVLTLISQAHTQHLCWRPSVNLRPRQPIGL</sequence>
<comment type="caution">
    <text evidence="2">The sequence shown here is derived from an EMBL/GenBank/DDBJ whole genome shotgun (WGS) entry which is preliminary data.</text>
</comment>
<dbReference type="Proteomes" id="UP001153269">
    <property type="component" value="Unassembled WGS sequence"/>
</dbReference>
<evidence type="ECO:0000256" key="1">
    <source>
        <dbReference type="SAM" id="MobiDB-lite"/>
    </source>
</evidence>
<gene>
    <name evidence="2" type="ORF">PLEPLA_LOCUS26872</name>
</gene>
<evidence type="ECO:0000313" key="2">
    <source>
        <dbReference type="EMBL" id="CAB1439023.1"/>
    </source>
</evidence>
<organism evidence="2 3">
    <name type="scientific">Pleuronectes platessa</name>
    <name type="common">European plaice</name>
    <dbReference type="NCBI Taxonomy" id="8262"/>
    <lineage>
        <taxon>Eukaryota</taxon>
        <taxon>Metazoa</taxon>
        <taxon>Chordata</taxon>
        <taxon>Craniata</taxon>
        <taxon>Vertebrata</taxon>
        <taxon>Euteleostomi</taxon>
        <taxon>Actinopterygii</taxon>
        <taxon>Neopterygii</taxon>
        <taxon>Teleostei</taxon>
        <taxon>Neoteleostei</taxon>
        <taxon>Acanthomorphata</taxon>
        <taxon>Carangaria</taxon>
        <taxon>Pleuronectiformes</taxon>
        <taxon>Pleuronectoidei</taxon>
        <taxon>Pleuronectidae</taxon>
        <taxon>Pleuronectes</taxon>
    </lineage>
</organism>